<dbReference type="EMBL" id="LFQU01000051">
    <property type="protein sequence ID" value="KOO65824.1"/>
    <property type="molecule type" value="Genomic_DNA"/>
</dbReference>
<protein>
    <submittedName>
        <fullName evidence="1">Uncharacterized protein</fullName>
    </submittedName>
</protein>
<gene>
    <name evidence="1" type="ORF">ACU52_14165</name>
</gene>
<comment type="caution">
    <text evidence="1">The sequence shown here is derived from an EMBL/GenBank/DDBJ whole genome shotgun (WGS) entry which is preliminary data.</text>
</comment>
<dbReference type="Proteomes" id="UP000036951">
    <property type="component" value="Unassembled WGS sequence"/>
</dbReference>
<accession>A0A8E1UPN2</accession>
<dbReference type="AlphaFoldDB" id="A0A8E1UPN2"/>
<reference evidence="1 2" key="1">
    <citation type="submission" date="2015-06" db="EMBL/GenBank/DDBJ databases">
        <title>Prevotella sp. 109, sp. nov., a novel member of the family Prevotellaceae isolated from human faeces.</title>
        <authorList>
            <person name="Shkoporov A.N."/>
            <person name="Chaplin A.V."/>
            <person name="Kafarskaia L.I."/>
            <person name="Efimov B.A."/>
        </authorList>
    </citation>
    <scope>NUCLEOTIDE SEQUENCE [LARGE SCALE GENOMIC DNA]</scope>
    <source>
        <strain evidence="1 2">109</strain>
    </source>
</reference>
<proteinExistence type="predicted"/>
<organism evidence="1 2">
    <name type="scientific">Xylanibacter rarus</name>
    <dbReference type="NCBI Taxonomy" id="1676614"/>
    <lineage>
        <taxon>Bacteria</taxon>
        <taxon>Pseudomonadati</taxon>
        <taxon>Bacteroidota</taxon>
        <taxon>Bacteroidia</taxon>
        <taxon>Bacteroidales</taxon>
        <taxon>Prevotellaceae</taxon>
        <taxon>Xylanibacter</taxon>
    </lineage>
</organism>
<sequence>MFINSEHFTILRRAVITLLDIITFADKIISIKRLCYRLRTKDLKPININTSIYQLFNNFDNLTIFIYNKFADNKV</sequence>
<keyword evidence="2" id="KW-1185">Reference proteome</keyword>
<evidence type="ECO:0000313" key="2">
    <source>
        <dbReference type="Proteomes" id="UP000036951"/>
    </source>
</evidence>
<evidence type="ECO:0000313" key="1">
    <source>
        <dbReference type="EMBL" id="KOO65824.1"/>
    </source>
</evidence>
<name>A0A8E1UPN2_9BACT</name>